<dbReference type="AlphaFoldDB" id="A3UBT9"/>
<evidence type="ECO:0000313" key="2">
    <source>
        <dbReference type="EMBL" id="EAP86090.1"/>
    </source>
</evidence>
<evidence type="ECO:0000313" key="3">
    <source>
        <dbReference type="Proteomes" id="UP000002297"/>
    </source>
</evidence>
<name>A3UBT9_CROAH</name>
<keyword evidence="1" id="KW-0732">Signal</keyword>
<accession>A3UBT9</accession>
<organism evidence="2 3">
    <name type="scientific">Croceibacter atlanticus (strain ATCC BAA-628 / JCM 21780 / CIP 108009 / IAM 15332 / KCTC 12090 / HTCC2559)</name>
    <dbReference type="NCBI Taxonomy" id="216432"/>
    <lineage>
        <taxon>Bacteria</taxon>
        <taxon>Pseudomonadati</taxon>
        <taxon>Bacteroidota</taxon>
        <taxon>Flavobacteriia</taxon>
        <taxon>Flavobacteriales</taxon>
        <taxon>Flavobacteriaceae</taxon>
        <taxon>Croceibacter</taxon>
    </lineage>
</organism>
<gene>
    <name evidence="2" type="ordered locus">CA2559_08656</name>
</gene>
<feature type="chain" id="PRO_5002660014" evidence="1">
    <location>
        <begin position="29"/>
        <end position="106"/>
    </location>
</feature>
<reference evidence="2 3" key="1">
    <citation type="journal article" date="2010" name="J. Bacteriol.">
        <title>The complete genome sequence of Croceibacter atlanticus HTCC2559T.</title>
        <authorList>
            <person name="Oh H.M."/>
            <person name="Kang I."/>
            <person name="Ferriera S."/>
            <person name="Giovannoni S.J."/>
            <person name="Cho J.C."/>
        </authorList>
    </citation>
    <scope>NUCLEOTIDE SEQUENCE [LARGE SCALE GENOMIC DNA]</scope>
    <source>
        <strain evidence="3">ATCC BAA-628 / HTCC2559 / KCTC 12090</strain>
    </source>
</reference>
<dbReference type="STRING" id="216432.CA2559_08656"/>
<dbReference type="OrthoDB" id="1449138at2"/>
<protein>
    <submittedName>
        <fullName evidence="2">Uncharacterized protein</fullName>
    </submittedName>
</protein>
<dbReference type="KEGG" id="cat:CA2559_08656"/>
<dbReference type="RefSeq" id="WP_013187476.1">
    <property type="nucleotide sequence ID" value="NC_014230.1"/>
</dbReference>
<proteinExistence type="predicted"/>
<dbReference type="HOGENOM" id="CLU_173141_0_0_10"/>
<keyword evidence="3" id="KW-1185">Reference proteome</keyword>
<evidence type="ECO:0000256" key="1">
    <source>
        <dbReference type="SAM" id="SignalP"/>
    </source>
</evidence>
<dbReference type="GeneID" id="89453483"/>
<dbReference type="EMBL" id="CP002046">
    <property type="protein sequence ID" value="EAP86090.1"/>
    <property type="molecule type" value="Genomic_DNA"/>
</dbReference>
<dbReference type="Proteomes" id="UP000002297">
    <property type="component" value="Chromosome"/>
</dbReference>
<sequence length="106" mass="12040">MKTKFFKHIAIIATAVLLFPLGVSFGHALEQHEHKLCDNPSDTHFHEKHLDCNFYKFQLNPVVVFNVPNYEIWSFVLPQTQNFKINEGVVLTSSTSVSLRGPPSLS</sequence>
<feature type="signal peptide" evidence="1">
    <location>
        <begin position="1"/>
        <end position="28"/>
    </location>
</feature>